<reference evidence="5 6" key="1">
    <citation type="submission" date="2024-03" db="EMBL/GenBank/DDBJ databases">
        <title>Human intestinal bacterial collection.</title>
        <authorList>
            <person name="Pauvert C."/>
            <person name="Hitch T.C.A."/>
            <person name="Clavel T."/>
        </authorList>
    </citation>
    <scope>NUCLEOTIDE SEQUENCE [LARGE SCALE GENOMIC DNA]</scope>
    <source>
        <strain evidence="5 6">CLA-JM-H11</strain>
    </source>
</reference>
<dbReference type="Proteomes" id="UP001477672">
    <property type="component" value="Unassembled WGS sequence"/>
</dbReference>
<dbReference type="PRINTS" id="PR00032">
    <property type="entry name" value="HTHARAC"/>
</dbReference>
<dbReference type="InterPro" id="IPR037923">
    <property type="entry name" value="HTH-like"/>
</dbReference>
<keyword evidence="2" id="KW-0238">DNA-binding</keyword>
<dbReference type="RefSeq" id="WP_349214465.1">
    <property type="nucleotide sequence ID" value="NZ_JBBMFA010000040.1"/>
</dbReference>
<dbReference type="Gene3D" id="2.60.120.10">
    <property type="entry name" value="Jelly Rolls"/>
    <property type="match status" value="1"/>
</dbReference>
<keyword evidence="6" id="KW-1185">Reference proteome</keyword>
<dbReference type="Pfam" id="PF12833">
    <property type="entry name" value="HTH_18"/>
    <property type="match status" value="1"/>
</dbReference>
<feature type="domain" description="HTH araC/xylS-type" evidence="4">
    <location>
        <begin position="176"/>
        <end position="274"/>
    </location>
</feature>
<evidence type="ECO:0000313" key="5">
    <source>
        <dbReference type="EMBL" id="MEQ2519169.1"/>
    </source>
</evidence>
<organism evidence="5 6">
    <name type="scientific">Ruthenibacterium intestinale</name>
    <dbReference type="NCBI Taxonomy" id="3133163"/>
    <lineage>
        <taxon>Bacteria</taxon>
        <taxon>Bacillati</taxon>
        <taxon>Bacillota</taxon>
        <taxon>Clostridia</taxon>
        <taxon>Eubacteriales</taxon>
        <taxon>Oscillospiraceae</taxon>
        <taxon>Ruthenibacterium</taxon>
    </lineage>
</organism>
<dbReference type="InterPro" id="IPR018060">
    <property type="entry name" value="HTH_AraC"/>
</dbReference>
<dbReference type="PANTHER" id="PTHR43280">
    <property type="entry name" value="ARAC-FAMILY TRANSCRIPTIONAL REGULATOR"/>
    <property type="match status" value="1"/>
</dbReference>
<evidence type="ECO:0000259" key="4">
    <source>
        <dbReference type="PROSITE" id="PS01124"/>
    </source>
</evidence>
<accession>A0ABV1GBI4</accession>
<dbReference type="PROSITE" id="PS01124">
    <property type="entry name" value="HTH_ARAC_FAMILY_2"/>
    <property type="match status" value="1"/>
</dbReference>
<dbReference type="Gene3D" id="1.10.10.60">
    <property type="entry name" value="Homeodomain-like"/>
    <property type="match status" value="2"/>
</dbReference>
<dbReference type="InterPro" id="IPR009057">
    <property type="entry name" value="Homeodomain-like_sf"/>
</dbReference>
<sequence length="283" mass="32655">MSSNCYGLQDPSARLNDSIELLYVTRSRYGADWHSIPHTHYFTELFYVISGEGSFQIEDMRFNIHPDQLIIVNPTIEHTELSQGNQPLEYFVVGLSGQNFVAPGSSETRYVKLSCAAQREEYLFYFKAMMRELTEKEPSYEAVCHNLAEVLVAKLMRQTIHSNLGQESRKSSKECLKAQRYMDEHFKENVTLDILSELTHMNKYYLVHAFKRELGCSPINYLINRRIRESEFLLKTTDYSVSQISQQLGFSSPSYFSQSFKKMVGIGPSEYRNAAQKEPSAEN</sequence>
<keyword evidence="3" id="KW-0804">Transcription</keyword>
<name>A0ABV1GBI4_9FIRM</name>
<dbReference type="CDD" id="cd02208">
    <property type="entry name" value="cupin_RmlC-like"/>
    <property type="match status" value="1"/>
</dbReference>
<dbReference type="InterPro" id="IPR003313">
    <property type="entry name" value="AraC-bd"/>
</dbReference>
<dbReference type="InterPro" id="IPR014710">
    <property type="entry name" value="RmlC-like_jellyroll"/>
</dbReference>
<evidence type="ECO:0000256" key="3">
    <source>
        <dbReference type="ARBA" id="ARBA00023163"/>
    </source>
</evidence>
<dbReference type="SUPFAM" id="SSF46689">
    <property type="entry name" value="Homeodomain-like"/>
    <property type="match status" value="2"/>
</dbReference>
<dbReference type="SMART" id="SM00342">
    <property type="entry name" value="HTH_ARAC"/>
    <property type="match status" value="1"/>
</dbReference>
<keyword evidence="1" id="KW-0805">Transcription regulation</keyword>
<protein>
    <submittedName>
        <fullName evidence="5">AraC family transcriptional regulator</fullName>
    </submittedName>
</protein>
<proteinExistence type="predicted"/>
<dbReference type="PANTHER" id="PTHR43280:SF2">
    <property type="entry name" value="HTH-TYPE TRANSCRIPTIONAL REGULATOR EXSA"/>
    <property type="match status" value="1"/>
</dbReference>
<dbReference type="InterPro" id="IPR020449">
    <property type="entry name" value="Tscrpt_reg_AraC-type_HTH"/>
</dbReference>
<dbReference type="Pfam" id="PF02311">
    <property type="entry name" value="AraC_binding"/>
    <property type="match status" value="1"/>
</dbReference>
<evidence type="ECO:0000256" key="1">
    <source>
        <dbReference type="ARBA" id="ARBA00023015"/>
    </source>
</evidence>
<evidence type="ECO:0000256" key="2">
    <source>
        <dbReference type="ARBA" id="ARBA00023125"/>
    </source>
</evidence>
<comment type="caution">
    <text evidence="5">The sequence shown here is derived from an EMBL/GenBank/DDBJ whole genome shotgun (WGS) entry which is preliminary data.</text>
</comment>
<dbReference type="EMBL" id="JBBMFA010000040">
    <property type="protein sequence ID" value="MEQ2519169.1"/>
    <property type="molecule type" value="Genomic_DNA"/>
</dbReference>
<gene>
    <name evidence="5" type="ORF">WMO24_01760</name>
</gene>
<evidence type="ECO:0000313" key="6">
    <source>
        <dbReference type="Proteomes" id="UP001477672"/>
    </source>
</evidence>
<dbReference type="SUPFAM" id="SSF51215">
    <property type="entry name" value="Regulatory protein AraC"/>
    <property type="match status" value="1"/>
</dbReference>